<proteinExistence type="predicted"/>
<dbReference type="Proteomes" id="UP001314170">
    <property type="component" value="Unassembled WGS sequence"/>
</dbReference>
<evidence type="ECO:0000313" key="2">
    <source>
        <dbReference type="Proteomes" id="UP001314170"/>
    </source>
</evidence>
<evidence type="ECO:0000313" key="1">
    <source>
        <dbReference type="EMBL" id="CAK7324775.1"/>
    </source>
</evidence>
<organism evidence="1 2">
    <name type="scientific">Dovyalis caffra</name>
    <dbReference type="NCBI Taxonomy" id="77055"/>
    <lineage>
        <taxon>Eukaryota</taxon>
        <taxon>Viridiplantae</taxon>
        <taxon>Streptophyta</taxon>
        <taxon>Embryophyta</taxon>
        <taxon>Tracheophyta</taxon>
        <taxon>Spermatophyta</taxon>
        <taxon>Magnoliopsida</taxon>
        <taxon>eudicotyledons</taxon>
        <taxon>Gunneridae</taxon>
        <taxon>Pentapetalae</taxon>
        <taxon>rosids</taxon>
        <taxon>fabids</taxon>
        <taxon>Malpighiales</taxon>
        <taxon>Salicaceae</taxon>
        <taxon>Flacourtieae</taxon>
        <taxon>Dovyalis</taxon>
    </lineage>
</organism>
<name>A0AAV1QWU2_9ROSI</name>
<reference evidence="1 2" key="1">
    <citation type="submission" date="2024-01" db="EMBL/GenBank/DDBJ databases">
        <authorList>
            <person name="Waweru B."/>
        </authorList>
    </citation>
    <scope>NUCLEOTIDE SEQUENCE [LARGE SCALE GENOMIC DNA]</scope>
</reference>
<dbReference type="AlphaFoldDB" id="A0AAV1QWU2"/>
<accession>A0AAV1QWU2</accession>
<dbReference type="EMBL" id="CAWUPB010000657">
    <property type="protein sequence ID" value="CAK7324775.1"/>
    <property type="molecule type" value="Genomic_DNA"/>
</dbReference>
<sequence>MISDSHVVSRVLLELITGVDFSNITDSSNSILNERIDHVLSTSDSYSVIDKSLIGQGFDAEIFQMLKVACNCVDSIPDRRPTMLQVYEDIKAIRERCEQVNDTEMLMQPELLPVPSENSTVEIEIAES</sequence>
<dbReference type="Gene3D" id="1.10.510.10">
    <property type="entry name" value="Transferase(Phosphotransferase) domain 1"/>
    <property type="match status" value="1"/>
</dbReference>
<protein>
    <submittedName>
        <fullName evidence="1">Uncharacterized protein</fullName>
    </submittedName>
</protein>
<comment type="caution">
    <text evidence="1">The sequence shown here is derived from an EMBL/GenBank/DDBJ whole genome shotgun (WGS) entry which is preliminary data.</text>
</comment>
<gene>
    <name evidence="1" type="ORF">DCAF_LOCUS2441</name>
</gene>
<keyword evidence="2" id="KW-1185">Reference proteome</keyword>